<dbReference type="PANTHER" id="PTHR45835:SF99">
    <property type="entry name" value="CHROMO DOMAIN-CONTAINING PROTEIN-RELATED"/>
    <property type="match status" value="1"/>
</dbReference>
<reference evidence="4" key="1">
    <citation type="submission" date="2022-07" db="EMBL/GenBank/DDBJ databases">
        <title>The genome of Lyophyllum shimeji provides insight into the initial evolution of ectomycorrhizal fungal genome.</title>
        <authorList>
            <person name="Kobayashi Y."/>
            <person name="Shibata T."/>
            <person name="Hirakawa H."/>
            <person name="Shigenobu S."/>
            <person name="Nishiyama T."/>
            <person name="Yamada A."/>
            <person name="Hasebe M."/>
            <person name="Kawaguchi M."/>
        </authorList>
    </citation>
    <scope>NUCLEOTIDE SEQUENCE</scope>
    <source>
        <strain evidence="4">AT787</strain>
    </source>
</reference>
<dbReference type="Pfam" id="PF17921">
    <property type="entry name" value="Integrase_H2C2"/>
    <property type="match status" value="1"/>
</dbReference>
<gene>
    <name evidence="4" type="ORF">LshimejAT787_0102660</name>
</gene>
<proteinExistence type="predicted"/>
<accession>A0A9P3PCP6</accession>
<keyword evidence="2" id="KW-0539">Nucleus</keyword>
<dbReference type="InterPro" id="IPR023779">
    <property type="entry name" value="Chromodomain_CS"/>
</dbReference>
<dbReference type="InterPro" id="IPR056924">
    <property type="entry name" value="SH3_Tf2-1"/>
</dbReference>
<dbReference type="PROSITE" id="PS00598">
    <property type="entry name" value="CHROMO_1"/>
    <property type="match status" value="1"/>
</dbReference>
<comment type="subcellular location">
    <subcellularLocation>
        <location evidence="1">Nucleus</location>
    </subcellularLocation>
</comment>
<dbReference type="GO" id="GO:0005634">
    <property type="term" value="C:nucleus"/>
    <property type="evidence" value="ECO:0007669"/>
    <property type="project" value="UniProtKB-SubCell"/>
</dbReference>
<dbReference type="EMBL" id="BRPK01000001">
    <property type="protein sequence ID" value="GLB33382.1"/>
    <property type="molecule type" value="Genomic_DNA"/>
</dbReference>
<dbReference type="Pfam" id="PF00385">
    <property type="entry name" value="Chromo"/>
    <property type="match status" value="1"/>
</dbReference>
<dbReference type="SUPFAM" id="SSF54160">
    <property type="entry name" value="Chromo domain-like"/>
    <property type="match status" value="1"/>
</dbReference>
<dbReference type="OrthoDB" id="2273864at2759"/>
<evidence type="ECO:0000313" key="4">
    <source>
        <dbReference type="EMBL" id="GLB33382.1"/>
    </source>
</evidence>
<dbReference type="AlphaFoldDB" id="A0A9P3PCP6"/>
<dbReference type="SMART" id="SM00298">
    <property type="entry name" value="CHROMO"/>
    <property type="match status" value="1"/>
</dbReference>
<dbReference type="GO" id="GO:0006338">
    <property type="term" value="P:chromatin remodeling"/>
    <property type="evidence" value="ECO:0007669"/>
    <property type="project" value="UniProtKB-ARBA"/>
</dbReference>
<feature type="domain" description="Chromo" evidence="3">
    <location>
        <begin position="339"/>
        <end position="398"/>
    </location>
</feature>
<dbReference type="InterPro" id="IPR000953">
    <property type="entry name" value="Chromo/chromo_shadow_dom"/>
</dbReference>
<sequence>MTPVLRASRSLETLELVSRSYWWPQMSRYIGSYTSTCDLCQRTKVRRQLPMGQLHPLPIPEGRWSVVSVDFIVELPEAHGYDASVVVDSVGKRAHFIPTHTTCTAMGGKPLPQALRCGVHPGALPPSRHQAQHLHGVPSSVRRSDGARQPGVGAILPGLLQRTQDDWDDLLPEAEFQYNNHVHSHQVHAVHAGHRANPRMGFEPRPLNSNNETANEFFERMKLAQEEAKAALAKAKEHGRYYDQRRIPPRSTSPRSLYLDASDIQTTRPSKKLSHRYLGPYTIERQVGPLAYKLRLPRSMSRLHPCSTPSSSGLLPRTRSLAVALVRLRSNVDRRRGWFDVEDILDSRFFRRKLQYKVKWKGYGYEDASWEPVENVAHARDLVCEFHRRHPDAPKQVRGMFPVDPAALRAARAPVHRGAAP</sequence>
<name>A0A9P3PCP6_LYOSH</name>
<evidence type="ECO:0000256" key="2">
    <source>
        <dbReference type="ARBA" id="ARBA00023242"/>
    </source>
</evidence>
<dbReference type="CDD" id="cd00024">
    <property type="entry name" value="CD_CSD"/>
    <property type="match status" value="1"/>
</dbReference>
<evidence type="ECO:0000256" key="1">
    <source>
        <dbReference type="ARBA" id="ARBA00004123"/>
    </source>
</evidence>
<organism evidence="4 5">
    <name type="scientific">Lyophyllum shimeji</name>
    <name type="common">Hon-shimeji</name>
    <name type="synonym">Tricholoma shimeji</name>
    <dbReference type="NCBI Taxonomy" id="47721"/>
    <lineage>
        <taxon>Eukaryota</taxon>
        <taxon>Fungi</taxon>
        <taxon>Dikarya</taxon>
        <taxon>Basidiomycota</taxon>
        <taxon>Agaricomycotina</taxon>
        <taxon>Agaricomycetes</taxon>
        <taxon>Agaricomycetidae</taxon>
        <taxon>Agaricales</taxon>
        <taxon>Tricholomatineae</taxon>
        <taxon>Lyophyllaceae</taxon>
        <taxon>Lyophyllum</taxon>
    </lineage>
</organism>
<dbReference type="InterPro" id="IPR016197">
    <property type="entry name" value="Chromo-like_dom_sf"/>
</dbReference>
<dbReference type="Gene3D" id="2.40.50.40">
    <property type="match status" value="1"/>
</dbReference>
<dbReference type="Proteomes" id="UP001063166">
    <property type="component" value="Unassembled WGS sequence"/>
</dbReference>
<comment type="caution">
    <text evidence="4">The sequence shown here is derived from an EMBL/GenBank/DDBJ whole genome shotgun (WGS) entry which is preliminary data.</text>
</comment>
<evidence type="ECO:0000259" key="3">
    <source>
        <dbReference type="PROSITE" id="PS50013"/>
    </source>
</evidence>
<dbReference type="PANTHER" id="PTHR45835">
    <property type="entry name" value="YALI0A06105P"/>
    <property type="match status" value="1"/>
</dbReference>
<dbReference type="PROSITE" id="PS50013">
    <property type="entry name" value="CHROMO_2"/>
    <property type="match status" value="1"/>
</dbReference>
<dbReference type="InterPro" id="IPR041588">
    <property type="entry name" value="Integrase_H2C2"/>
</dbReference>
<dbReference type="InterPro" id="IPR023780">
    <property type="entry name" value="Chromo_domain"/>
</dbReference>
<evidence type="ECO:0000313" key="5">
    <source>
        <dbReference type="Proteomes" id="UP001063166"/>
    </source>
</evidence>
<dbReference type="Gene3D" id="1.10.340.70">
    <property type="match status" value="1"/>
</dbReference>
<keyword evidence="5" id="KW-1185">Reference proteome</keyword>
<dbReference type="Pfam" id="PF24626">
    <property type="entry name" value="SH3_Tf2-1"/>
    <property type="match status" value="1"/>
</dbReference>
<protein>
    <submittedName>
        <fullName evidence="4">Retrotransposable element tf2 155 kDa protein type 1</fullName>
    </submittedName>
</protein>